<protein>
    <submittedName>
        <fullName evidence="1">Uncharacterized protein</fullName>
    </submittedName>
</protein>
<name>A0A2S7STD6_9BACT</name>
<keyword evidence="2" id="KW-1185">Reference proteome</keyword>
<evidence type="ECO:0000313" key="2">
    <source>
        <dbReference type="Proteomes" id="UP000239872"/>
    </source>
</evidence>
<dbReference type="Proteomes" id="UP000239872">
    <property type="component" value="Unassembled WGS sequence"/>
</dbReference>
<accession>A0A2S7STD6</accession>
<sequence>MGQRGNYLLKTSDGITIHYTHWRAISIMPDLYLGENQFIEFVRECKVNEELLEQPWIEGCVLVDMPERKLYFWCVACTFESSVMDYFISALERKWPGWKVSQLKKRMYDIEELLSIDYTSQQDRHVIDMPARAQIVDDSIADWETALVVIKHNNDAFITKTGDLSAEQIVAYGPDAISLLIEKQQYVLPAELDIKATECIVIDTGQKQIVMSSSSLHLWEDNSYKWDGYSCVVGDHGYPGVLKIAGFDVSELVMPMEAAARKCNELTQPQDGFDPYGFAENMRTHASDDIQFNPDFFDTVKPKRSWFDKFRAMMNKFLRGE</sequence>
<comment type="caution">
    <text evidence="1">The sequence shown here is derived from an EMBL/GenBank/DDBJ whole genome shotgun (WGS) entry which is preliminary data.</text>
</comment>
<evidence type="ECO:0000313" key="1">
    <source>
        <dbReference type="EMBL" id="PQJ10183.1"/>
    </source>
</evidence>
<dbReference type="EMBL" id="PPSL01000004">
    <property type="protein sequence ID" value="PQJ10183.1"/>
    <property type="molecule type" value="Genomic_DNA"/>
</dbReference>
<dbReference type="AlphaFoldDB" id="A0A2S7STD6"/>
<dbReference type="OrthoDB" id="652877at2"/>
<proteinExistence type="predicted"/>
<reference evidence="1 2" key="1">
    <citation type="submission" date="2018-01" db="EMBL/GenBank/DDBJ databases">
        <title>A novel member of the phylum Bacteroidetes isolated from glacier ice.</title>
        <authorList>
            <person name="Liu Q."/>
            <person name="Xin Y.-H."/>
        </authorList>
    </citation>
    <scope>NUCLEOTIDE SEQUENCE [LARGE SCALE GENOMIC DNA]</scope>
    <source>
        <strain evidence="1 2">RB1R16</strain>
    </source>
</reference>
<dbReference type="RefSeq" id="WP_105040192.1">
    <property type="nucleotide sequence ID" value="NZ_PPSL01000004.1"/>
</dbReference>
<gene>
    <name evidence="1" type="ORF">CJD36_015945</name>
</gene>
<organism evidence="1 2">
    <name type="scientific">Flavipsychrobacter stenotrophus</name>
    <dbReference type="NCBI Taxonomy" id="2077091"/>
    <lineage>
        <taxon>Bacteria</taxon>
        <taxon>Pseudomonadati</taxon>
        <taxon>Bacteroidota</taxon>
        <taxon>Chitinophagia</taxon>
        <taxon>Chitinophagales</taxon>
        <taxon>Chitinophagaceae</taxon>
        <taxon>Flavipsychrobacter</taxon>
    </lineage>
</organism>